<sequence>MKHAAALALFLLEQTGSVFGVWSGWMTAKAQRELFGQFLGKGIIIIDGERETICNRVKVCFGLDYDDRNVRQWRAL</sequence>
<reference evidence="1 2" key="1">
    <citation type="submission" date="2017-03" db="EMBL/GenBank/DDBJ databases">
        <title>Full genome sequence of a non-lethal Shewanella isolate that potentiates virulence of Vibio parahaemolyticus causing acute hepatopancreatic necrosis disease (AHPND) in shrimp.</title>
        <authorList>
            <person name="Prachumwat A."/>
            <person name="Sritunyalucksana K."/>
        </authorList>
    </citation>
    <scope>NUCLEOTIDE SEQUENCE [LARGE SCALE GENOMIC DNA]</scope>
    <source>
        <strain evidence="1 2">TH2012</strain>
        <plasmid evidence="2">psth1</plasmid>
    </source>
</reference>
<dbReference type="RefSeq" id="WP_126169651.1">
    <property type="nucleotide sequence ID" value="NZ_CP020374.1"/>
</dbReference>
<dbReference type="GeneID" id="39490265"/>
<name>A0ABM9SBJ2_9GAMM</name>
<gene>
    <name evidence="1" type="ORF">STH12_04283</name>
</gene>
<evidence type="ECO:0000313" key="2">
    <source>
        <dbReference type="Proteomes" id="UP000278437"/>
    </source>
</evidence>
<accession>A0ABM9SBJ2</accession>
<geneLocation type="plasmid" evidence="2">
    <name>psth1</name>
</geneLocation>
<dbReference type="Proteomes" id="UP000278437">
    <property type="component" value="Plasmid pSTH1"/>
</dbReference>
<protein>
    <submittedName>
        <fullName evidence="1">Uncharacterized protein</fullName>
    </submittedName>
</protein>
<proteinExistence type="predicted"/>
<organism evidence="1 2">
    <name type="scientific">Shewanella khirikhana</name>
    <dbReference type="NCBI Taxonomy" id="1965282"/>
    <lineage>
        <taxon>Bacteria</taxon>
        <taxon>Pseudomonadati</taxon>
        <taxon>Pseudomonadota</taxon>
        <taxon>Gammaproteobacteria</taxon>
        <taxon>Alteromonadales</taxon>
        <taxon>Shewanellaceae</taxon>
        <taxon>Shewanella</taxon>
    </lineage>
</organism>
<keyword evidence="2" id="KW-1185">Reference proteome</keyword>
<evidence type="ECO:0000313" key="1">
    <source>
        <dbReference type="EMBL" id="AZQ13309.1"/>
    </source>
</evidence>
<keyword evidence="1" id="KW-0614">Plasmid</keyword>
<dbReference type="EMBL" id="CP020374">
    <property type="protein sequence ID" value="AZQ13309.1"/>
    <property type="molecule type" value="Genomic_DNA"/>
</dbReference>